<dbReference type="Proteomes" id="UP000756346">
    <property type="component" value="Unassembled WGS sequence"/>
</dbReference>
<protein>
    <recommendedName>
        <fullName evidence="1">RING-type domain-containing protein</fullName>
    </recommendedName>
</protein>
<dbReference type="RefSeq" id="XP_046005023.1">
    <property type="nucleotide sequence ID" value="XM_046159836.1"/>
</dbReference>
<name>A0A9P9BIX6_9PEZI</name>
<dbReference type="OrthoDB" id="8062037at2759"/>
<evidence type="ECO:0000259" key="1">
    <source>
        <dbReference type="Pfam" id="PF17123"/>
    </source>
</evidence>
<reference evidence="2" key="1">
    <citation type="journal article" date="2021" name="Nat. Commun.">
        <title>Genetic determinants of endophytism in the Arabidopsis root mycobiome.</title>
        <authorList>
            <person name="Mesny F."/>
            <person name="Miyauchi S."/>
            <person name="Thiergart T."/>
            <person name="Pickel B."/>
            <person name="Atanasova L."/>
            <person name="Karlsson M."/>
            <person name="Huettel B."/>
            <person name="Barry K.W."/>
            <person name="Haridas S."/>
            <person name="Chen C."/>
            <person name="Bauer D."/>
            <person name="Andreopoulos W."/>
            <person name="Pangilinan J."/>
            <person name="LaButti K."/>
            <person name="Riley R."/>
            <person name="Lipzen A."/>
            <person name="Clum A."/>
            <person name="Drula E."/>
            <person name="Henrissat B."/>
            <person name="Kohler A."/>
            <person name="Grigoriev I.V."/>
            <person name="Martin F.M."/>
            <person name="Hacquard S."/>
        </authorList>
    </citation>
    <scope>NUCLEOTIDE SEQUENCE</scope>
    <source>
        <strain evidence="2">MPI-CAGE-CH-0230</strain>
    </source>
</reference>
<evidence type="ECO:0000313" key="2">
    <source>
        <dbReference type="EMBL" id="KAH7012758.1"/>
    </source>
</evidence>
<dbReference type="GeneID" id="70189382"/>
<comment type="caution">
    <text evidence="2">The sequence shown here is derived from an EMBL/GenBank/DDBJ whole genome shotgun (WGS) entry which is preliminary data.</text>
</comment>
<dbReference type="SUPFAM" id="SSF57850">
    <property type="entry name" value="RING/U-box"/>
    <property type="match status" value="1"/>
</dbReference>
<dbReference type="Gene3D" id="3.30.40.10">
    <property type="entry name" value="Zinc/RING finger domain, C3HC4 (zinc finger)"/>
    <property type="match status" value="1"/>
</dbReference>
<dbReference type="EMBL" id="JAGTJQ010000014">
    <property type="protein sequence ID" value="KAH7012758.1"/>
    <property type="molecule type" value="Genomic_DNA"/>
</dbReference>
<gene>
    <name evidence="2" type="ORF">B0I36DRAFT_369865</name>
</gene>
<dbReference type="InterPro" id="IPR013083">
    <property type="entry name" value="Znf_RING/FYVE/PHD"/>
</dbReference>
<feature type="domain" description="RING-type" evidence="1">
    <location>
        <begin position="290"/>
        <end position="314"/>
    </location>
</feature>
<dbReference type="AlphaFoldDB" id="A0A9P9BIX6"/>
<dbReference type="InterPro" id="IPR001841">
    <property type="entry name" value="Znf_RING"/>
</dbReference>
<organism evidence="2 3">
    <name type="scientific">Microdochium trichocladiopsis</name>
    <dbReference type="NCBI Taxonomy" id="1682393"/>
    <lineage>
        <taxon>Eukaryota</taxon>
        <taxon>Fungi</taxon>
        <taxon>Dikarya</taxon>
        <taxon>Ascomycota</taxon>
        <taxon>Pezizomycotina</taxon>
        <taxon>Sordariomycetes</taxon>
        <taxon>Xylariomycetidae</taxon>
        <taxon>Xylariales</taxon>
        <taxon>Microdochiaceae</taxon>
        <taxon>Microdochium</taxon>
    </lineage>
</organism>
<accession>A0A9P9BIX6</accession>
<sequence>MPSRLGDEGHLDATSRGEVFLCRGCDYEWYKDEHGESLTCPMCHGDATEIVDLRNDARPMNHPDQDQADIGDYLGYYARGNIFRGSVRFPPPPVGQQPQRRNPGDGGDIIGSFTELLRDIGGPGGAGASAALSGQQIGGSRRLRYQVFSEPEFTGGINNATARGDNVQEPGSLAGDDAEFQRVFRDIFRGLALDHDGQDDEHMRANAGRHNWLLDMTRALTDLFNNLPSPYSIDGDGAYTDEEFDRLTRNMGELNLLSSASAAAFTETIESLTRKPLDEATLGSEHKGTCTICQDDMKIGAMATFMPCKHWFHEELIRGVCEGTC</sequence>
<dbReference type="Pfam" id="PF17123">
    <property type="entry name" value="zf-RING_11"/>
    <property type="match status" value="1"/>
</dbReference>
<evidence type="ECO:0000313" key="3">
    <source>
        <dbReference type="Proteomes" id="UP000756346"/>
    </source>
</evidence>
<keyword evidence="3" id="KW-1185">Reference proteome</keyword>
<proteinExistence type="predicted"/>